<organism evidence="6 7">
    <name type="scientific">Arthrobacter nitrophenolicus</name>
    <dbReference type="NCBI Taxonomy" id="683150"/>
    <lineage>
        <taxon>Bacteria</taxon>
        <taxon>Bacillati</taxon>
        <taxon>Actinomycetota</taxon>
        <taxon>Actinomycetes</taxon>
        <taxon>Micrococcales</taxon>
        <taxon>Micrococcaceae</taxon>
        <taxon>Arthrobacter</taxon>
    </lineage>
</organism>
<dbReference type="Gene3D" id="1.10.357.10">
    <property type="entry name" value="Tetracycline Repressor, domain 2"/>
    <property type="match status" value="1"/>
</dbReference>
<dbReference type="InterPro" id="IPR049445">
    <property type="entry name" value="TetR_SbtR-like_C"/>
</dbReference>
<dbReference type="EMBL" id="SMZQ01000017">
    <property type="protein sequence ID" value="TDL32128.1"/>
    <property type="molecule type" value="Genomic_DNA"/>
</dbReference>
<dbReference type="PANTHER" id="PTHR30055">
    <property type="entry name" value="HTH-TYPE TRANSCRIPTIONAL REGULATOR RUTR"/>
    <property type="match status" value="1"/>
</dbReference>
<dbReference type="InterPro" id="IPR001647">
    <property type="entry name" value="HTH_TetR"/>
</dbReference>
<evidence type="ECO:0000259" key="5">
    <source>
        <dbReference type="PROSITE" id="PS50977"/>
    </source>
</evidence>
<gene>
    <name evidence="6" type="ORF">E2R57_20700</name>
</gene>
<name>A0A4V3B090_9MICC</name>
<evidence type="ECO:0000313" key="6">
    <source>
        <dbReference type="EMBL" id="TDL32128.1"/>
    </source>
</evidence>
<keyword evidence="1" id="KW-0805">Transcription regulation</keyword>
<feature type="domain" description="HTH tetR-type" evidence="5">
    <location>
        <begin position="15"/>
        <end position="74"/>
    </location>
</feature>
<proteinExistence type="predicted"/>
<dbReference type="PRINTS" id="PR00455">
    <property type="entry name" value="HTHTETR"/>
</dbReference>
<evidence type="ECO:0000313" key="7">
    <source>
        <dbReference type="Proteomes" id="UP000294621"/>
    </source>
</evidence>
<dbReference type="GO" id="GO:0000976">
    <property type="term" value="F:transcription cis-regulatory region binding"/>
    <property type="evidence" value="ECO:0007669"/>
    <property type="project" value="TreeGrafter"/>
</dbReference>
<reference evidence="6 7" key="1">
    <citation type="submission" date="2019-03" db="EMBL/GenBank/DDBJ databases">
        <title>Genome Sequencing and Assembly of Various Microbes Isolated from Partially Reclaimed Soil and Acid Mine Drainage (AMD) Site.</title>
        <authorList>
            <person name="Steinbock B."/>
            <person name="Bechtold R."/>
            <person name="Sevigny J.L."/>
            <person name="Thomas D."/>
            <person name="Cuthill L.R."/>
            <person name="Aveiro Johannsen E.J."/>
            <person name="Thomas K."/>
            <person name="Ghosh A."/>
        </authorList>
    </citation>
    <scope>NUCLEOTIDE SEQUENCE [LARGE SCALE GENOMIC DNA]</scope>
    <source>
        <strain evidence="6 7">S-A1</strain>
    </source>
</reference>
<evidence type="ECO:0000256" key="1">
    <source>
        <dbReference type="ARBA" id="ARBA00023015"/>
    </source>
</evidence>
<dbReference type="RefSeq" id="WP_133352292.1">
    <property type="nucleotide sequence ID" value="NZ_SMZQ01000017.1"/>
</dbReference>
<dbReference type="AlphaFoldDB" id="A0A4V3B090"/>
<dbReference type="Proteomes" id="UP000294621">
    <property type="component" value="Unassembled WGS sequence"/>
</dbReference>
<dbReference type="PROSITE" id="PS50977">
    <property type="entry name" value="HTH_TETR_2"/>
    <property type="match status" value="1"/>
</dbReference>
<dbReference type="InterPro" id="IPR050109">
    <property type="entry name" value="HTH-type_TetR-like_transc_reg"/>
</dbReference>
<dbReference type="SUPFAM" id="SSF46689">
    <property type="entry name" value="Homeodomain-like"/>
    <property type="match status" value="1"/>
</dbReference>
<protein>
    <submittedName>
        <fullName evidence="6">TetR family transcriptional regulator</fullName>
    </submittedName>
</protein>
<evidence type="ECO:0000256" key="2">
    <source>
        <dbReference type="ARBA" id="ARBA00023125"/>
    </source>
</evidence>
<evidence type="ECO:0000256" key="4">
    <source>
        <dbReference type="PROSITE-ProRule" id="PRU00335"/>
    </source>
</evidence>
<sequence length="195" mass="21012">MTETTRTRAPRSDARRNRQHILDVARQHFAEHGVTGSLDAIAKEAGVGPGTLYRHFPSRDALLAALLSARDEEIAVRREAITSSADDAGDALGRWLDALIEWAGAYNGLPEPLRAALGEITSPLTSTCEGYVIVTDEFLSRAQNEGQARRDVRGRDLFLMALAVSWARGAAVADRTSAAAMLDILRAGWATKGTA</sequence>
<evidence type="ECO:0000256" key="3">
    <source>
        <dbReference type="ARBA" id="ARBA00023163"/>
    </source>
</evidence>
<dbReference type="InterPro" id="IPR036271">
    <property type="entry name" value="Tet_transcr_reg_TetR-rel_C_sf"/>
</dbReference>
<dbReference type="Pfam" id="PF21597">
    <property type="entry name" value="TetR_C_43"/>
    <property type="match status" value="1"/>
</dbReference>
<comment type="caution">
    <text evidence="6">The sequence shown here is derived from an EMBL/GenBank/DDBJ whole genome shotgun (WGS) entry which is preliminary data.</text>
</comment>
<dbReference type="PANTHER" id="PTHR30055:SF234">
    <property type="entry name" value="HTH-TYPE TRANSCRIPTIONAL REGULATOR BETI"/>
    <property type="match status" value="1"/>
</dbReference>
<dbReference type="OrthoDB" id="3192968at2"/>
<dbReference type="InterPro" id="IPR009057">
    <property type="entry name" value="Homeodomain-like_sf"/>
</dbReference>
<dbReference type="SUPFAM" id="SSF48498">
    <property type="entry name" value="Tetracyclin repressor-like, C-terminal domain"/>
    <property type="match status" value="1"/>
</dbReference>
<feature type="DNA-binding region" description="H-T-H motif" evidence="4">
    <location>
        <begin position="37"/>
        <end position="56"/>
    </location>
</feature>
<keyword evidence="2 4" id="KW-0238">DNA-binding</keyword>
<accession>A0A4V3B090</accession>
<dbReference type="GO" id="GO:0003700">
    <property type="term" value="F:DNA-binding transcription factor activity"/>
    <property type="evidence" value="ECO:0007669"/>
    <property type="project" value="TreeGrafter"/>
</dbReference>
<dbReference type="Pfam" id="PF00440">
    <property type="entry name" value="TetR_N"/>
    <property type="match status" value="1"/>
</dbReference>
<keyword evidence="3" id="KW-0804">Transcription</keyword>